<dbReference type="EMBL" id="JADDUC020000007">
    <property type="protein sequence ID" value="KAI1237758.1"/>
    <property type="molecule type" value="Genomic_DNA"/>
</dbReference>
<evidence type="ECO:0000256" key="5">
    <source>
        <dbReference type="ARBA" id="ARBA00041987"/>
    </source>
</evidence>
<evidence type="ECO:0000256" key="1">
    <source>
        <dbReference type="ARBA" id="ARBA00022737"/>
    </source>
</evidence>
<feature type="repeat" description="ANK" evidence="7">
    <location>
        <begin position="72"/>
        <end position="104"/>
    </location>
</feature>
<reference evidence="9" key="1">
    <citation type="submission" date="2020-10" db="EMBL/GenBank/DDBJ databases">
        <title>Feather gene expression reveals the developmental basis of iridescence in African starlings.</title>
        <authorList>
            <person name="Rubenstein D.R."/>
        </authorList>
    </citation>
    <scope>NUCLEOTIDE SEQUENCE</scope>
    <source>
        <strain evidence="9">SS15</strain>
        <tissue evidence="9">Liver</tissue>
    </source>
</reference>
<comment type="function">
    <text evidence="6">Inhibits the activity of dimeric NF-kappa-B/REL complexes by trapping REL (RELA/p65 and NFKB1/p50) dimers in the cytoplasm by masking their nuclear localization signals. On cellular stimulation by immune and pro-inflammatory responses, becomes phosphorylated promoting ubiquitination and degradation, enabling the dimeric RELA to translocate to the nucleus and activate transcription.</text>
</comment>
<dbReference type="GO" id="GO:0034142">
    <property type="term" value="P:toll-like receptor 4 signaling pathway"/>
    <property type="evidence" value="ECO:0007669"/>
    <property type="project" value="TreeGrafter"/>
</dbReference>
<dbReference type="Pfam" id="PF00023">
    <property type="entry name" value="Ank"/>
    <property type="match status" value="1"/>
</dbReference>
<feature type="region of interest" description="Disordered" evidence="8">
    <location>
        <begin position="736"/>
        <end position="755"/>
    </location>
</feature>
<dbReference type="GO" id="GO:0005829">
    <property type="term" value="C:cytosol"/>
    <property type="evidence" value="ECO:0007669"/>
    <property type="project" value="TreeGrafter"/>
</dbReference>
<feature type="repeat" description="ANK" evidence="7">
    <location>
        <begin position="106"/>
        <end position="138"/>
    </location>
</feature>
<dbReference type="PANTHER" id="PTHR46680:SF1">
    <property type="entry name" value="NF-KAPPA-B INHIBITOR ALPHA"/>
    <property type="match status" value="1"/>
</dbReference>
<accession>A0A835NT08</accession>
<dbReference type="EMBL" id="JADDUC010000058">
    <property type="protein sequence ID" value="KAG0120773.1"/>
    <property type="molecule type" value="Genomic_DNA"/>
</dbReference>
<dbReference type="OrthoDB" id="20727at2759"/>
<evidence type="ECO:0000256" key="7">
    <source>
        <dbReference type="PROSITE-ProRule" id="PRU00023"/>
    </source>
</evidence>
<feature type="repeat" description="ANK" evidence="7">
    <location>
        <begin position="33"/>
        <end position="55"/>
    </location>
</feature>
<reference evidence="10" key="3">
    <citation type="submission" date="2022-01" db="EMBL/GenBank/DDBJ databases">
        <authorList>
            <person name="Rubenstein D.R."/>
        </authorList>
    </citation>
    <scope>NUCLEOTIDE SEQUENCE</scope>
    <source>
        <strain evidence="10">SS15</strain>
        <tissue evidence="10">Liver</tissue>
    </source>
</reference>
<evidence type="ECO:0000313" key="10">
    <source>
        <dbReference type="EMBL" id="KAI1237758.1"/>
    </source>
</evidence>
<comment type="caution">
    <text evidence="9">The sequence shown here is derived from an EMBL/GenBank/DDBJ whole genome shotgun (WGS) entry which is preliminary data.</text>
</comment>
<evidence type="ECO:0000256" key="3">
    <source>
        <dbReference type="ARBA" id="ARBA00038439"/>
    </source>
</evidence>
<feature type="region of interest" description="Disordered" evidence="8">
    <location>
        <begin position="169"/>
        <end position="197"/>
    </location>
</feature>
<proteinExistence type="inferred from homology"/>
<dbReference type="GO" id="GO:0051059">
    <property type="term" value="F:NF-kappaB binding"/>
    <property type="evidence" value="ECO:0007669"/>
    <property type="project" value="TreeGrafter"/>
</dbReference>
<dbReference type="Proteomes" id="UP000618051">
    <property type="component" value="Unassembled WGS sequence"/>
</dbReference>
<feature type="compositionally biased region" description="Acidic residues" evidence="8">
    <location>
        <begin position="172"/>
        <end position="187"/>
    </location>
</feature>
<dbReference type="PROSITE" id="PS50088">
    <property type="entry name" value="ANK_REPEAT"/>
    <property type="match status" value="4"/>
</dbReference>
<evidence type="ECO:0000313" key="9">
    <source>
        <dbReference type="EMBL" id="KAG0120773.1"/>
    </source>
</evidence>
<sequence>MLTPLHLAVITDQPEIAEHLLKAGCDLEIRDFRGNTPLHIACQQGSLRSVSVLTQYCQPHHLLAVLQAANYNGHTCLHLASIQGYLAIVEYLLSLGADVNAQEPCNGRTALHLAVDLQNSDLVSLLVKHGADVNKVTYQGYSPYQLTWGRDNSSIQEQLKQLTTADLQMLPESEDEESSESEPEFTEDEGKAGGLQHSPVSVHPLFITWPSFGLNSDPFGISEGDFHGKREHNLGTFFTSKESQVIPRLEIETQRFVLTGECPGVRGEAAPEEHGPGGKETRAVVFLDCEGDPITHFPPQDTPVSEGLINPYLETDSTHGVMPMYITQGVLGISHGDAFVQQQSKHSSAMADLPLELRCAGESVRMLLLRRVLAVAQMALPVNVPSSPHACPLVLQGDGELLTQAGSDPVPARVQVRKRSSGDICKYLQGIKAPVGNLLSPVVPEMEVQKTAAALRQVQSHTEQLSRTSWQGELQDIFQTIQFLLTENFSVCTEAKGQWDAKLGDKRPAPWKGVHRAHLLPRTQSKGLPSQAKENVKARGAHLSSGCPALQGKKACCCLTKHEDLLGQAAQHVSHGSLPEHPGAAALAPAAGSQARCWACLCRLPGKLDPIQGLGSVAKQSILATGAGSLYWPPETALQEGTARSYTSREAPGRRYCDNILSIQDVVTGSKVAHSISPSTFTCQAVQQLHVFSEHLLSPPSTREEGRGAAKLSQCTDVASAHVERFTLQIGTAPDRQALSSRAGPEPEEPQLPSACKEARLERRRKWSVSYGPLQQKSSVVRFGRKRLGIRQNILLSLGRARRTIFLSSLSFSFLCFVCNWLLQELPLQLPWKTTWKLCQSRRRATRLAWTVVFWGITQPKENTVHLMALIKEFLTSLMQADSVLCLSQSKPGPNCLARRMLPCPLH</sequence>
<feature type="repeat" description="ANK" evidence="7">
    <location>
        <begin position="1"/>
        <end position="32"/>
    </location>
</feature>
<gene>
    <name evidence="10" type="ORF">IHE44_0013844</name>
    <name evidence="9" type="ORF">IHE44_011940</name>
</gene>
<evidence type="ECO:0000256" key="6">
    <source>
        <dbReference type="ARBA" id="ARBA00045368"/>
    </source>
</evidence>
<dbReference type="InterPro" id="IPR051070">
    <property type="entry name" value="NF-kappa-B_inhibitor"/>
</dbReference>
<dbReference type="PROSITE" id="PS50297">
    <property type="entry name" value="ANK_REP_REGION"/>
    <property type="match status" value="4"/>
</dbReference>
<keyword evidence="1" id="KW-0677">Repeat</keyword>
<dbReference type="PANTHER" id="PTHR46680">
    <property type="entry name" value="NF-KAPPA-B INHIBITOR ALPHA"/>
    <property type="match status" value="1"/>
</dbReference>
<dbReference type="PRINTS" id="PR01415">
    <property type="entry name" value="ANKYRIN"/>
</dbReference>
<dbReference type="GO" id="GO:0071356">
    <property type="term" value="P:cellular response to tumor necrosis factor"/>
    <property type="evidence" value="ECO:0007669"/>
    <property type="project" value="TreeGrafter"/>
</dbReference>
<evidence type="ECO:0000256" key="8">
    <source>
        <dbReference type="SAM" id="MobiDB-lite"/>
    </source>
</evidence>
<dbReference type="Pfam" id="PF12796">
    <property type="entry name" value="Ank_2"/>
    <property type="match status" value="1"/>
</dbReference>
<evidence type="ECO:0000313" key="11">
    <source>
        <dbReference type="Proteomes" id="UP000618051"/>
    </source>
</evidence>
<dbReference type="InterPro" id="IPR002110">
    <property type="entry name" value="Ankyrin_rpt"/>
</dbReference>
<dbReference type="InterPro" id="IPR036770">
    <property type="entry name" value="Ankyrin_rpt-contain_sf"/>
</dbReference>
<evidence type="ECO:0000256" key="4">
    <source>
        <dbReference type="ARBA" id="ARBA00041123"/>
    </source>
</evidence>
<reference evidence="10 11" key="2">
    <citation type="journal article" date="2021" name="J. Hered.">
        <title>Feather Gene Expression Elucidates the Developmental Basis of Plumage Iridescence in African Starlings.</title>
        <authorList>
            <person name="Rubenstein D.R."/>
            <person name="Corvelo A."/>
            <person name="MacManes M.D."/>
            <person name="Maia R."/>
            <person name="Narzisi G."/>
            <person name="Rousaki A."/>
            <person name="Vandenabeele P."/>
            <person name="Shawkey M.D."/>
            <person name="Solomon J."/>
        </authorList>
    </citation>
    <scope>NUCLEOTIDE SEQUENCE [LARGE SCALE GENOMIC DNA]</scope>
    <source>
        <strain evidence="10">SS15</strain>
    </source>
</reference>
<dbReference type="AlphaFoldDB" id="A0A835NT08"/>
<dbReference type="SMART" id="SM00248">
    <property type="entry name" value="ANK"/>
    <property type="match status" value="4"/>
</dbReference>
<protein>
    <recommendedName>
        <fullName evidence="4">NF-kappa-B inhibitor alpha</fullName>
    </recommendedName>
    <alternativeName>
        <fullName evidence="5">I-kappa-B-alpha</fullName>
    </alternativeName>
</protein>
<name>A0A835NT08_9PASS</name>
<dbReference type="Gene3D" id="1.25.40.20">
    <property type="entry name" value="Ankyrin repeat-containing domain"/>
    <property type="match status" value="1"/>
</dbReference>
<evidence type="ECO:0000256" key="2">
    <source>
        <dbReference type="ARBA" id="ARBA00023043"/>
    </source>
</evidence>
<dbReference type="SUPFAM" id="SSF48403">
    <property type="entry name" value="Ankyrin repeat"/>
    <property type="match status" value="1"/>
</dbReference>
<organism evidence="9">
    <name type="scientific">Lamprotornis superbus</name>
    <dbReference type="NCBI Taxonomy" id="245042"/>
    <lineage>
        <taxon>Eukaryota</taxon>
        <taxon>Metazoa</taxon>
        <taxon>Chordata</taxon>
        <taxon>Craniata</taxon>
        <taxon>Vertebrata</taxon>
        <taxon>Euteleostomi</taxon>
        <taxon>Archelosauria</taxon>
        <taxon>Archosauria</taxon>
        <taxon>Dinosauria</taxon>
        <taxon>Saurischia</taxon>
        <taxon>Theropoda</taxon>
        <taxon>Coelurosauria</taxon>
        <taxon>Aves</taxon>
        <taxon>Neognathae</taxon>
        <taxon>Neoaves</taxon>
        <taxon>Telluraves</taxon>
        <taxon>Australaves</taxon>
        <taxon>Passeriformes</taxon>
        <taxon>Sturnidae</taxon>
        <taxon>Lamprotornis</taxon>
    </lineage>
</organism>
<comment type="similarity">
    <text evidence="3">Belongs to the NF-kappa-B inhibitor family.</text>
</comment>
<keyword evidence="2 7" id="KW-0040">ANK repeat</keyword>
<keyword evidence="11" id="KW-1185">Reference proteome</keyword>